<keyword evidence="5" id="KW-0496">Mitochondrion</keyword>
<evidence type="ECO:0000313" key="11">
    <source>
        <dbReference type="Proteomes" id="UP001201980"/>
    </source>
</evidence>
<evidence type="ECO:0000256" key="1">
    <source>
        <dbReference type="ARBA" id="ARBA00004569"/>
    </source>
</evidence>
<dbReference type="PROSITE" id="PS51808">
    <property type="entry name" value="CHCH"/>
    <property type="match status" value="1"/>
</dbReference>
<dbReference type="GO" id="GO:0016531">
    <property type="term" value="F:copper chaperone activity"/>
    <property type="evidence" value="ECO:0007669"/>
    <property type="project" value="InterPro"/>
</dbReference>
<sequence>MPRTENGQEVLVAFATGLLGGQELSGPAAPFTDPPLMLDESAAGGAPKPAATKTKDQPKPCCVCKDEKSKRDECMLMASDPDVDCKPMVEKYKECMAGYGFKI</sequence>
<dbReference type="PANTHER" id="PTHR16719">
    <property type="entry name" value="CYTOCHROME C OXIDASE COPPER CHAPERONE"/>
    <property type="match status" value="1"/>
</dbReference>
<proteinExistence type="inferred from homology"/>
<evidence type="ECO:0000256" key="2">
    <source>
        <dbReference type="ARBA" id="ARBA00009241"/>
    </source>
</evidence>
<dbReference type="SUPFAM" id="SSF47072">
    <property type="entry name" value="Cysteine alpha-hairpin motif"/>
    <property type="match status" value="1"/>
</dbReference>
<evidence type="ECO:0000256" key="8">
    <source>
        <dbReference type="PIRSR" id="PIRSR607745-1"/>
    </source>
</evidence>
<dbReference type="Pfam" id="PF05051">
    <property type="entry name" value="COX17"/>
    <property type="match status" value="1"/>
</dbReference>
<feature type="binding site" evidence="8">
    <location>
        <position position="61"/>
    </location>
    <ligand>
        <name>Cu cation</name>
        <dbReference type="ChEBI" id="CHEBI:23378"/>
    </ligand>
</feature>
<keyword evidence="6" id="KW-1015">Disulfide bond</keyword>
<evidence type="ECO:0000256" key="6">
    <source>
        <dbReference type="ARBA" id="ARBA00023157"/>
    </source>
</evidence>
<comment type="caution">
    <text evidence="10">The sequence shown here is derived from an EMBL/GenBank/DDBJ whole genome shotgun (WGS) entry which is preliminary data.</text>
</comment>
<dbReference type="GO" id="GO:0005758">
    <property type="term" value="C:mitochondrial intermembrane space"/>
    <property type="evidence" value="ECO:0007669"/>
    <property type="project" value="UniProtKB-SubCell"/>
</dbReference>
<organism evidence="10 11">
    <name type="scientific">Zalerion maritima</name>
    <dbReference type="NCBI Taxonomy" id="339359"/>
    <lineage>
        <taxon>Eukaryota</taxon>
        <taxon>Fungi</taxon>
        <taxon>Dikarya</taxon>
        <taxon>Ascomycota</taxon>
        <taxon>Pezizomycotina</taxon>
        <taxon>Sordariomycetes</taxon>
        <taxon>Lulworthiomycetidae</taxon>
        <taxon>Lulworthiales</taxon>
        <taxon>Lulworthiaceae</taxon>
        <taxon>Zalerion</taxon>
    </lineage>
</organism>
<evidence type="ECO:0000313" key="10">
    <source>
        <dbReference type="EMBL" id="KAJ2907015.1"/>
    </source>
</evidence>
<dbReference type="InterPro" id="IPR007745">
    <property type="entry name" value="Cyt_c_oxidase_Cu-chaperone"/>
</dbReference>
<comment type="similarity">
    <text evidence="2">Belongs to the COX17 family.</text>
</comment>
<evidence type="ECO:0000256" key="9">
    <source>
        <dbReference type="SAM" id="MobiDB-lite"/>
    </source>
</evidence>
<keyword evidence="3 8" id="KW-0479">Metal-binding</keyword>
<evidence type="ECO:0000256" key="7">
    <source>
        <dbReference type="ARBA" id="ARBA00023186"/>
    </source>
</evidence>
<evidence type="ECO:0000256" key="4">
    <source>
        <dbReference type="ARBA" id="ARBA00023008"/>
    </source>
</evidence>
<dbReference type="EMBL" id="JAKWBI020000005">
    <property type="protein sequence ID" value="KAJ2907015.1"/>
    <property type="molecule type" value="Genomic_DNA"/>
</dbReference>
<feature type="region of interest" description="Disordered" evidence="9">
    <location>
        <begin position="25"/>
        <end position="58"/>
    </location>
</feature>
<feature type="compositionally biased region" description="Low complexity" evidence="9">
    <location>
        <begin position="42"/>
        <end position="52"/>
    </location>
</feature>
<dbReference type="GO" id="GO:0005507">
    <property type="term" value="F:copper ion binding"/>
    <property type="evidence" value="ECO:0007669"/>
    <property type="project" value="InterPro"/>
</dbReference>
<dbReference type="GO" id="GO:0033617">
    <property type="term" value="P:mitochondrial respiratory chain complex IV assembly"/>
    <property type="evidence" value="ECO:0007669"/>
    <property type="project" value="TreeGrafter"/>
</dbReference>
<dbReference type="PANTHER" id="PTHR16719:SF0">
    <property type="entry name" value="CYTOCHROME C OXIDASE COPPER CHAPERONE"/>
    <property type="match status" value="1"/>
</dbReference>
<protein>
    <recommendedName>
        <fullName evidence="12">Cytochrome c oxidase copper chaperone</fullName>
    </recommendedName>
</protein>
<dbReference type="AlphaFoldDB" id="A0AAD5S014"/>
<dbReference type="Proteomes" id="UP001201980">
    <property type="component" value="Unassembled WGS sequence"/>
</dbReference>
<evidence type="ECO:0000256" key="5">
    <source>
        <dbReference type="ARBA" id="ARBA00023128"/>
    </source>
</evidence>
<reference evidence="10" key="1">
    <citation type="submission" date="2022-07" db="EMBL/GenBank/DDBJ databases">
        <title>Draft genome sequence of Zalerion maritima ATCC 34329, a (micro)plastics degrading marine fungus.</title>
        <authorList>
            <person name="Paco A."/>
            <person name="Goncalves M.F.M."/>
            <person name="Rocha-Santos T.A.P."/>
            <person name="Alves A."/>
        </authorList>
    </citation>
    <scope>NUCLEOTIDE SEQUENCE</scope>
    <source>
        <strain evidence="10">ATCC 34329</strain>
    </source>
</reference>
<keyword evidence="4 8" id="KW-0186">Copper</keyword>
<evidence type="ECO:0008006" key="12">
    <source>
        <dbReference type="Google" id="ProtNLM"/>
    </source>
</evidence>
<accession>A0AAD5S014</accession>
<feature type="binding site" evidence="8">
    <location>
        <position position="62"/>
    </location>
    <ligand>
        <name>Cu cation</name>
        <dbReference type="ChEBI" id="CHEBI:23378"/>
    </ligand>
</feature>
<dbReference type="InterPro" id="IPR009069">
    <property type="entry name" value="Cys_alpha_HP_mot_SF"/>
</dbReference>
<evidence type="ECO:0000256" key="3">
    <source>
        <dbReference type="ARBA" id="ARBA00022723"/>
    </source>
</evidence>
<gene>
    <name evidence="10" type="ORF">MKZ38_008583</name>
</gene>
<keyword evidence="7" id="KW-0143">Chaperone</keyword>
<dbReference type="Gene3D" id="1.10.287.1130">
    <property type="entry name" value="CytochromE C oxidase copper chaperone"/>
    <property type="match status" value="1"/>
</dbReference>
<keyword evidence="11" id="KW-1185">Reference proteome</keyword>
<name>A0AAD5S014_9PEZI</name>
<comment type="subcellular location">
    <subcellularLocation>
        <location evidence="1">Mitochondrion intermembrane space</location>
    </subcellularLocation>
</comment>